<protein>
    <submittedName>
        <fullName evidence="6">Glycosyltransferase family 2 protein</fullName>
    </submittedName>
</protein>
<keyword evidence="7" id="KW-1185">Reference proteome</keyword>
<comment type="caution">
    <text evidence="6">The sequence shown here is derived from an EMBL/GenBank/DDBJ whole genome shotgun (WGS) entry which is preliminary data.</text>
</comment>
<dbReference type="EMBL" id="JANIBK010000119">
    <property type="protein sequence ID" value="MCQ8130034.1"/>
    <property type="molecule type" value="Genomic_DNA"/>
</dbReference>
<dbReference type="RefSeq" id="WP_256616459.1">
    <property type="nucleotide sequence ID" value="NZ_JANIBK010000119.1"/>
</dbReference>
<name>A0ABT1U857_9GAMM</name>
<proteinExistence type="inferred from homology"/>
<accession>A0ABT1U857</accession>
<organism evidence="6 7">
    <name type="scientific">Methylomonas rivi</name>
    <dbReference type="NCBI Taxonomy" id="2952226"/>
    <lineage>
        <taxon>Bacteria</taxon>
        <taxon>Pseudomonadati</taxon>
        <taxon>Pseudomonadota</taxon>
        <taxon>Gammaproteobacteria</taxon>
        <taxon>Methylococcales</taxon>
        <taxon>Methylococcaceae</taxon>
        <taxon>Methylomonas</taxon>
    </lineage>
</organism>
<evidence type="ECO:0000313" key="7">
    <source>
        <dbReference type="Proteomes" id="UP001524586"/>
    </source>
</evidence>
<evidence type="ECO:0000256" key="1">
    <source>
        <dbReference type="ARBA" id="ARBA00006739"/>
    </source>
</evidence>
<keyword evidence="4" id="KW-0812">Transmembrane</keyword>
<evidence type="ECO:0000313" key="6">
    <source>
        <dbReference type="EMBL" id="MCQ8130034.1"/>
    </source>
</evidence>
<dbReference type="SUPFAM" id="SSF53448">
    <property type="entry name" value="Nucleotide-diphospho-sugar transferases"/>
    <property type="match status" value="1"/>
</dbReference>
<sequence>MPINNIYIIVLNWNGAADTITCLDSLVRLKGPQANIIVCDNHSSDGSYTIIKDFIIDSVRNRQKDWHGFHFFEFKENAYLSESALETGGRFVGLVRTDENLGFAGGVNIGIRIALRDPTMKYIWILNNDTVVDKNALFALVEKMNSNPEIGVCGSTLLYYERPTVIQAVGGIYNAWLGTTRHVLGQQNYAAELCQSIDAFNLDYLVGASLFVRREMLERVGLLPEDYFLYCEELDWFHRMKRIAPEFKLGYAPESLVYHKEGASTGANDLGRKTYSYFADYFYMTSRLKFSKRYFPYRYWLVRLATLGLGINRLRRHQFRSFVLAIFLVIGWVPRAFIPTHT</sequence>
<dbReference type="Gene3D" id="3.90.550.10">
    <property type="entry name" value="Spore Coat Polysaccharide Biosynthesis Protein SpsA, Chain A"/>
    <property type="match status" value="1"/>
</dbReference>
<keyword evidence="3" id="KW-0808">Transferase</keyword>
<dbReference type="Pfam" id="PF00535">
    <property type="entry name" value="Glycos_transf_2"/>
    <property type="match status" value="1"/>
</dbReference>
<keyword evidence="4" id="KW-0472">Membrane</keyword>
<keyword evidence="4" id="KW-1133">Transmembrane helix</keyword>
<evidence type="ECO:0000256" key="4">
    <source>
        <dbReference type="SAM" id="Phobius"/>
    </source>
</evidence>
<comment type="similarity">
    <text evidence="1">Belongs to the glycosyltransferase 2 family.</text>
</comment>
<gene>
    <name evidence="6" type="ORF">NP596_16370</name>
</gene>
<dbReference type="PANTHER" id="PTHR43179">
    <property type="entry name" value="RHAMNOSYLTRANSFERASE WBBL"/>
    <property type="match status" value="1"/>
</dbReference>
<evidence type="ECO:0000256" key="2">
    <source>
        <dbReference type="ARBA" id="ARBA00022676"/>
    </source>
</evidence>
<evidence type="ECO:0000256" key="3">
    <source>
        <dbReference type="ARBA" id="ARBA00022679"/>
    </source>
</evidence>
<dbReference type="CDD" id="cd04186">
    <property type="entry name" value="GT_2_like_c"/>
    <property type="match status" value="1"/>
</dbReference>
<keyword evidence="2" id="KW-0328">Glycosyltransferase</keyword>
<dbReference type="Proteomes" id="UP001524586">
    <property type="component" value="Unassembled WGS sequence"/>
</dbReference>
<dbReference type="InterPro" id="IPR001173">
    <property type="entry name" value="Glyco_trans_2-like"/>
</dbReference>
<dbReference type="InterPro" id="IPR029044">
    <property type="entry name" value="Nucleotide-diphossugar_trans"/>
</dbReference>
<evidence type="ECO:0000259" key="5">
    <source>
        <dbReference type="Pfam" id="PF00535"/>
    </source>
</evidence>
<feature type="domain" description="Glycosyltransferase 2-like" evidence="5">
    <location>
        <begin position="92"/>
        <end position="220"/>
    </location>
</feature>
<dbReference type="PANTHER" id="PTHR43179:SF12">
    <property type="entry name" value="GALACTOFURANOSYLTRANSFERASE GLFT2"/>
    <property type="match status" value="1"/>
</dbReference>
<feature type="transmembrane region" description="Helical" evidence="4">
    <location>
        <begin position="321"/>
        <end position="338"/>
    </location>
</feature>
<reference evidence="6 7" key="1">
    <citation type="submission" date="2022-07" db="EMBL/GenBank/DDBJ databases">
        <title>Methylomonas rivi sp. nov., Methylomonas rosea sp. nov., Methylomonas aureus sp. nov. and Methylomonas subterranea sp. nov., four novel methanotrophs isolated from a freshwater creek and the deep terrestrial subsurface.</title>
        <authorList>
            <person name="Abin C."/>
            <person name="Sankaranarayanan K."/>
            <person name="Garner C."/>
            <person name="Sindelar R."/>
            <person name="Kotary K."/>
            <person name="Garner R."/>
            <person name="Barclay S."/>
            <person name="Lawson P."/>
            <person name="Krumholz L."/>
        </authorList>
    </citation>
    <scope>NUCLEOTIDE SEQUENCE [LARGE SCALE GENOMIC DNA]</scope>
    <source>
        <strain evidence="6 7">WSC-6</strain>
    </source>
</reference>